<dbReference type="Pfam" id="PF23598">
    <property type="entry name" value="LRR_14"/>
    <property type="match status" value="1"/>
</dbReference>
<dbReference type="InterPro" id="IPR042197">
    <property type="entry name" value="Apaf_helical"/>
</dbReference>
<evidence type="ECO:0000259" key="6">
    <source>
        <dbReference type="Pfam" id="PF23559"/>
    </source>
</evidence>
<dbReference type="GO" id="GO:0043531">
    <property type="term" value="F:ADP binding"/>
    <property type="evidence" value="ECO:0007669"/>
    <property type="project" value="InterPro"/>
</dbReference>
<keyword evidence="9" id="KW-1185">Reference proteome</keyword>
<evidence type="ECO:0000259" key="5">
    <source>
        <dbReference type="Pfam" id="PF00931"/>
    </source>
</evidence>
<dbReference type="PRINTS" id="PR00364">
    <property type="entry name" value="DISEASERSIST"/>
</dbReference>
<dbReference type="SUPFAM" id="SSF52540">
    <property type="entry name" value="P-loop containing nucleoside triphosphate hydrolases"/>
    <property type="match status" value="1"/>
</dbReference>
<feature type="transmembrane region" description="Helical" evidence="4">
    <location>
        <begin position="981"/>
        <end position="999"/>
    </location>
</feature>
<reference evidence="8 9" key="1">
    <citation type="journal article" date="2019" name="Sci. Rep.">
        <title>A high-quality genome of Eragrostis curvula grass provides insights into Poaceae evolution and supports new strategies to enhance forage quality.</title>
        <authorList>
            <person name="Carballo J."/>
            <person name="Santos B.A.C.M."/>
            <person name="Zappacosta D."/>
            <person name="Garbus I."/>
            <person name="Selva J.P."/>
            <person name="Gallo C.A."/>
            <person name="Diaz A."/>
            <person name="Albertini E."/>
            <person name="Caccamo M."/>
            <person name="Echenique V."/>
        </authorList>
    </citation>
    <scope>NUCLEOTIDE SEQUENCE [LARGE SCALE GENOMIC DNA]</scope>
    <source>
        <strain evidence="9">cv. Victoria</strain>
        <tissue evidence="8">Leaf</tissue>
    </source>
</reference>
<dbReference type="SUPFAM" id="SSF52058">
    <property type="entry name" value="L domain-like"/>
    <property type="match status" value="1"/>
</dbReference>
<dbReference type="InterPro" id="IPR036388">
    <property type="entry name" value="WH-like_DNA-bd_sf"/>
</dbReference>
<accession>A0A5J9TCG5</accession>
<evidence type="ECO:0000259" key="7">
    <source>
        <dbReference type="Pfam" id="PF23598"/>
    </source>
</evidence>
<evidence type="ECO:0000313" key="8">
    <source>
        <dbReference type="EMBL" id="TVU09110.1"/>
    </source>
</evidence>
<feature type="compositionally biased region" description="Polar residues" evidence="3">
    <location>
        <begin position="376"/>
        <end position="390"/>
    </location>
</feature>
<dbReference type="InterPro" id="IPR002182">
    <property type="entry name" value="NB-ARC"/>
</dbReference>
<dbReference type="GO" id="GO:0098542">
    <property type="term" value="P:defense response to other organism"/>
    <property type="evidence" value="ECO:0007669"/>
    <property type="project" value="TreeGrafter"/>
</dbReference>
<dbReference type="PANTHER" id="PTHR23155">
    <property type="entry name" value="DISEASE RESISTANCE PROTEIN RP"/>
    <property type="match status" value="1"/>
</dbReference>
<organism evidence="8 9">
    <name type="scientific">Eragrostis curvula</name>
    <name type="common">weeping love grass</name>
    <dbReference type="NCBI Taxonomy" id="38414"/>
    <lineage>
        <taxon>Eukaryota</taxon>
        <taxon>Viridiplantae</taxon>
        <taxon>Streptophyta</taxon>
        <taxon>Embryophyta</taxon>
        <taxon>Tracheophyta</taxon>
        <taxon>Spermatophyta</taxon>
        <taxon>Magnoliopsida</taxon>
        <taxon>Liliopsida</taxon>
        <taxon>Poales</taxon>
        <taxon>Poaceae</taxon>
        <taxon>PACMAD clade</taxon>
        <taxon>Chloridoideae</taxon>
        <taxon>Eragrostideae</taxon>
        <taxon>Eragrostidinae</taxon>
        <taxon>Eragrostis</taxon>
    </lineage>
</organism>
<feature type="domain" description="Disease resistance protein winged helix" evidence="6">
    <location>
        <begin position="283"/>
        <end position="348"/>
    </location>
</feature>
<dbReference type="InterPro" id="IPR055414">
    <property type="entry name" value="LRR_R13L4/SHOC2-like"/>
</dbReference>
<keyword evidence="4" id="KW-1133">Transmembrane helix</keyword>
<dbReference type="Gramene" id="TVU09110">
    <property type="protein sequence ID" value="TVU09110"/>
    <property type="gene ID" value="EJB05_42551"/>
</dbReference>
<dbReference type="PANTHER" id="PTHR23155:SF687">
    <property type="entry name" value="OS07G0481400 PROTEIN"/>
    <property type="match status" value="1"/>
</dbReference>
<protein>
    <submittedName>
        <fullName evidence="8">Uncharacterized protein</fullName>
    </submittedName>
</protein>
<evidence type="ECO:0000256" key="4">
    <source>
        <dbReference type="SAM" id="Phobius"/>
    </source>
</evidence>
<dbReference type="AlphaFoldDB" id="A0A5J9TCG5"/>
<dbReference type="Gene3D" id="3.80.10.10">
    <property type="entry name" value="Ribonuclease Inhibitor"/>
    <property type="match status" value="2"/>
</dbReference>
<evidence type="ECO:0000256" key="1">
    <source>
        <dbReference type="ARBA" id="ARBA00022737"/>
    </source>
</evidence>
<gene>
    <name evidence="8" type="ORF">EJB05_42551</name>
</gene>
<feature type="domain" description="Disease resistance R13L4/SHOC-2-like LRR" evidence="7">
    <location>
        <begin position="459"/>
        <end position="773"/>
    </location>
</feature>
<dbReference type="Gene3D" id="1.10.8.430">
    <property type="entry name" value="Helical domain of apoptotic protease-activating factors"/>
    <property type="match status" value="1"/>
</dbReference>
<evidence type="ECO:0000313" key="9">
    <source>
        <dbReference type="Proteomes" id="UP000324897"/>
    </source>
</evidence>
<dbReference type="Pfam" id="PF23559">
    <property type="entry name" value="WHD_DRP"/>
    <property type="match status" value="1"/>
</dbReference>
<dbReference type="Pfam" id="PF00931">
    <property type="entry name" value="NB-ARC"/>
    <property type="match status" value="1"/>
</dbReference>
<comment type="caution">
    <text evidence="8">The sequence shown here is derived from an EMBL/GenBank/DDBJ whole genome shotgun (WGS) entry which is preliminary data.</text>
</comment>
<dbReference type="InterPro" id="IPR032675">
    <property type="entry name" value="LRR_dom_sf"/>
</dbReference>
<keyword evidence="4" id="KW-0812">Transmembrane</keyword>
<dbReference type="InterPro" id="IPR058922">
    <property type="entry name" value="WHD_DRP"/>
</dbReference>
<proteinExistence type="predicted"/>
<dbReference type="InterPro" id="IPR027417">
    <property type="entry name" value="P-loop_NTPase"/>
</dbReference>
<keyword evidence="2" id="KW-0611">Plant defense</keyword>
<evidence type="ECO:0000256" key="2">
    <source>
        <dbReference type="ARBA" id="ARBA00022821"/>
    </source>
</evidence>
<dbReference type="Proteomes" id="UP000324897">
    <property type="component" value="Chromosome 3"/>
</dbReference>
<evidence type="ECO:0000256" key="3">
    <source>
        <dbReference type="SAM" id="MobiDB-lite"/>
    </source>
</evidence>
<dbReference type="Gene3D" id="3.40.50.300">
    <property type="entry name" value="P-loop containing nucleotide triphosphate hydrolases"/>
    <property type="match status" value="1"/>
</dbReference>
<sequence length="1002" mass="111739">MRARELPQAIRELMERDQAAAQDNHIGPTHDEHSSVDISMDCDVDDHVRRLRSGSEALFAIVGAPGVGKTALARKIYRKLRDDFSTRRWVHVSTGAGNLTIWSGDTMERDAVAGTMIRELLSRDDVSGLLLVIDNVRDDDGWGFLASSEEGFLARNVRVVVTTTHTDVARRMGVNPRSCCHRVSALGEKDGWLLLRGAAGLKEPHAVGEVQELGRCIVRKCGGVAVALETVGFNLRFRDRVGSWQKEHDADLVVDYQEIRRRIEASYMELEYRLKRCFLYCALYPEGFVLEQRHLVQQWIAEGFFLDGGRRENTATRPRQDLEREARQCYKELVKRSLLELVAHTNGARATMPALLRSYAIYRSESENFVGDPRPSNGTGNGDPTPSNDTGNGGPSDIGNAFRTWRLCVPDENAVRAIPEKSAPSLVRTLMVLGGGSSSRPQGDAADGARPSQLMDYICRKFTGLRVLDLRDTQVETISGCLLQRLLQLRYLNLSSTMITALPPEVGKLLVLQFLILKNCSYLTSLPTEVGRLSHLRCLDVSGTPELRDIRFRLANLQELNCFRGFLPSVGDWAFRDLSGHSKLTSLQVLKIGSSTRWREAAELRLNDKTRLKDLELCCTPPTTSVDEPLLDDEEDAEDARLTSSIARVLDALEPPQQLATLKLAYLDGVELPSWVSPAHLTGLKQLTLHGFSNAQRLPPVGGMRNLEVLAITGSISLSEIGDELRGGSYVVHDEPAFPRLEQLSLARMRELREWSSGIQVGDMPLLRHFQISMCPRLRRLPPWLQHCTALTSLKVLGAGEIKEVEDLPALKELEVRNCGCLERICNLGGLQNLEIVGCSGLSDVQDVPLLRSLRLHEFTEQLPQWLSLRPPPRSLRWLEIVARKDLLDMCSAELAPYGHVIQNAAEHVYAKTVDDGSVYFSYSRSTGQFYRSLACRNHAHGDRAVRPVTVHVAPPQNTTTGAPRAESTTMHGHRISEIRLILYFAVLVAVQCFILWSSKSK</sequence>
<dbReference type="Gene3D" id="1.10.10.10">
    <property type="entry name" value="Winged helix-like DNA-binding domain superfamily/Winged helix DNA-binding domain"/>
    <property type="match status" value="1"/>
</dbReference>
<dbReference type="OrthoDB" id="585754at2759"/>
<dbReference type="InterPro" id="IPR044974">
    <property type="entry name" value="Disease_R_plants"/>
</dbReference>
<keyword evidence="4" id="KW-0472">Membrane</keyword>
<feature type="region of interest" description="Disordered" evidence="3">
    <location>
        <begin position="368"/>
        <end position="396"/>
    </location>
</feature>
<name>A0A5J9TCG5_9POAL</name>
<keyword evidence="1" id="KW-0677">Repeat</keyword>
<dbReference type="EMBL" id="RWGY01000039">
    <property type="protein sequence ID" value="TVU09110.1"/>
    <property type="molecule type" value="Genomic_DNA"/>
</dbReference>
<feature type="non-terminal residue" evidence="8">
    <location>
        <position position="1"/>
    </location>
</feature>
<feature type="domain" description="NB-ARC" evidence="5">
    <location>
        <begin position="50"/>
        <end position="199"/>
    </location>
</feature>